<proteinExistence type="predicted"/>
<dbReference type="EMBL" id="ML996112">
    <property type="protein sequence ID" value="KAF2738038.1"/>
    <property type="molecule type" value="Genomic_DNA"/>
</dbReference>
<dbReference type="AlphaFoldDB" id="A0A9P4R739"/>
<organism evidence="2 3">
    <name type="scientific">Polyplosphaeria fusca</name>
    <dbReference type="NCBI Taxonomy" id="682080"/>
    <lineage>
        <taxon>Eukaryota</taxon>
        <taxon>Fungi</taxon>
        <taxon>Dikarya</taxon>
        <taxon>Ascomycota</taxon>
        <taxon>Pezizomycotina</taxon>
        <taxon>Dothideomycetes</taxon>
        <taxon>Pleosporomycetidae</taxon>
        <taxon>Pleosporales</taxon>
        <taxon>Tetraplosphaeriaceae</taxon>
        <taxon>Polyplosphaeria</taxon>
    </lineage>
</organism>
<evidence type="ECO:0000313" key="2">
    <source>
        <dbReference type="EMBL" id="KAF2738038.1"/>
    </source>
</evidence>
<feature type="region of interest" description="Disordered" evidence="1">
    <location>
        <begin position="59"/>
        <end position="111"/>
    </location>
</feature>
<evidence type="ECO:0000256" key="1">
    <source>
        <dbReference type="SAM" id="MobiDB-lite"/>
    </source>
</evidence>
<keyword evidence="3" id="KW-1185">Reference proteome</keyword>
<sequence length="150" mass="16815">MHPRIAPTHIRRARAWPRRRVAPSVGLHARWTSFFRHGTDGTDGTDGSILSCFLFRSPRPANPSVRRSTTLVVKPNDSRLSPRHAAPVPDPSRSSSTWNPEAGSHPDRTGCWTRAAQHPDQWSCRHLHLFPSISTVFTPRARPSLPAHPM</sequence>
<gene>
    <name evidence="2" type="ORF">EJ04DRAFT_81012</name>
</gene>
<evidence type="ECO:0000313" key="3">
    <source>
        <dbReference type="Proteomes" id="UP000799444"/>
    </source>
</evidence>
<comment type="caution">
    <text evidence="2">The sequence shown here is derived from an EMBL/GenBank/DDBJ whole genome shotgun (WGS) entry which is preliminary data.</text>
</comment>
<protein>
    <submittedName>
        <fullName evidence="2">Uncharacterized protein</fullName>
    </submittedName>
</protein>
<accession>A0A9P4R739</accession>
<name>A0A9P4R739_9PLEO</name>
<reference evidence="2" key="1">
    <citation type="journal article" date="2020" name="Stud. Mycol.">
        <title>101 Dothideomycetes genomes: a test case for predicting lifestyles and emergence of pathogens.</title>
        <authorList>
            <person name="Haridas S."/>
            <person name="Albert R."/>
            <person name="Binder M."/>
            <person name="Bloem J."/>
            <person name="Labutti K."/>
            <person name="Salamov A."/>
            <person name="Andreopoulos B."/>
            <person name="Baker S."/>
            <person name="Barry K."/>
            <person name="Bills G."/>
            <person name="Bluhm B."/>
            <person name="Cannon C."/>
            <person name="Castanera R."/>
            <person name="Culley D."/>
            <person name="Daum C."/>
            <person name="Ezra D."/>
            <person name="Gonzalez J."/>
            <person name="Henrissat B."/>
            <person name="Kuo A."/>
            <person name="Liang C."/>
            <person name="Lipzen A."/>
            <person name="Lutzoni F."/>
            <person name="Magnuson J."/>
            <person name="Mondo S."/>
            <person name="Nolan M."/>
            <person name="Ohm R."/>
            <person name="Pangilinan J."/>
            <person name="Park H.-J."/>
            <person name="Ramirez L."/>
            <person name="Alfaro M."/>
            <person name="Sun H."/>
            <person name="Tritt A."/>
            <person name="Yoshinaga Y."/>
            <person name="Zwiers L.-H."/>
            <person name="Turgeon B."/>
            <person name="Goodwin S."/>
            <person name="Spatafora J."/>
            <person name="Crous P."/>
            <person name="Grigoriev I."/>
        </authorList>
    </citation>
    <scope>NUCLEOTIDE SEQUENCE</scope>
    <source>
        <strain evidence="2">CBS 125425</strain>
    </source>
</reference>
<dbReference type="Proteomes" id="UP000799444">
    <property type="component" value="Unassembled WGS sequence"/>
</dbReference>